<evidence type="ECO:0000256" key="8">
    <source>
        <dbReference type="ARBA" id="ARBA00022833"/>
    </source>
</evidence>
<dbReference type="RefSeq" id="XP_062764142.1">
    <property type="nucleotide sequence ID" value="XM_062906150.1"/>
</dbReference>
<dbReference type="InterPro" id="IPR001214">
    <property type="entry name" value="SET_dom"/>
</dbReference>
<dbReference type="InterPro" id="IPR050973">
    <property type="entry name" value="H3K9_Histone-Lys_N-MTase"/>
</dbReference>
<organism evidence="12 13">
    <name type="scientific">Podospora pseudopauciseta</name>
    <dbReference type="NCBI Taxonomy" id="2093780"/>
    <lineage>
        <taxon>Eukaryota</taxon>
        <taxon>Fungi</taxon>
        <taxon>Dikarya</taxon>
        <taxon>Ascomycota</taxon>
        <taxon>Pezizomycotina</taxon>
        <taxon>Sordariomycetes</taxon>
        <taxon>Sordariomycetidae</taxon>
        <taxon>Sordariales</taxon>
        <taxon>Podosporaceae</taxon>
        <taxon>Podospora</taxon>
    </lineage>
</organism>
<keyword evidence="6" id="KW-0949">S-adenosyl-L-methionine</keyword>
<evidence type="ECO:0000256" key="7">
    <source>
        <dbReference type="ARBA" id="ARBA00022723"/>
    </source>
</evidence>
<dbReference type="Gene3D" id="2.40.50.40">
    <property type="match status" value="1"/>
</dbReference>
<feature type="region of interest" description="Disordered" evidence="9">
    <location>
        <begin position="318"/>
        <end position="403"/>
    </location>
</feature>
<evidence type="ECO:0000313" key="13">
    <source>
        <dbReference type="Proteomes" id="UP001326199"/>
    </source>
</evidence>
<dbReference type="Pfam" id="PF00856">
    <property type="entry name" value="SET"/>
    <property type="match status" value="1"/>
</dbReference>
<evidence type="ECO:0000256" key="6">
    <source>
        <dbReference type="ARBA" id="ARBA00022691"/>
    </source>
</evidence>
<comment type="caution">
    <text evidence="12">The sequence shown here is derived from an EMBL/GenBank/DDBJ whole genome shotgun (WGS) entry which is preliminary data.</text>
</comment>
<dbReference type="Proteomes" id="UP001326199">
    <property type="component" value="Unassembled WGS sequence"/>
</dbReference>
<evidence type="ECO:0000256" key="5">
    <source>
        <dbReference type="ARBA" id="ARBA00022679"/>
    </source>
</evidence>
<dbReference type="PANTHER" id="PTHR46223:SF3">
    <property type="entry name" value="HISTONE-LYSINE N-METHYLTRANSFERASE SET-23"/>
    <property type="match status" value="1"/>
</dbReference>
<dbReference type="SUPFAM" id="SSF82199">
    <property type="entry name" value="SET domain"/>
    <property type="match status" value="1"/>
</dbReference>
<dbReference type="PANTHER" id="PTHR46223">
    <property type="entry name" value="HISTONE-LYSINE N-METHYLTRANSFERASE SUV39H"/>
    <property type="match status" value="1"/>
</dbReference>
<reference evidence="12 13" key="1">
    <citation type="journal article" date="2023" name="bioRxiv">
        <title>High-quality genome assemblies of four members of thePodospora anserinaspecies complex.</title>
        <authorList>
            <person name="Ament-Velasquez S.L."/>
            <person name="Vogan A.A."/>
            <person name="Wallerman O."/>
            <person name="Hartmann F."/>
            <person name="Gautier V."/>
            <person name="Silar P."/>
            <person name="Giraud T."/>
            <person name="Johannesson H."/>
        </authorList>
    </citation>
    <scope>NUCLEOTIDE SEQUENCE [LARGE SCALE GENOMIC DNA]</scope>
    <source>
        <strain evidence="12 13">CBS 411.78</strain>
    </source>
</reference>
<comment type="subcellular location">
    <subcellularLocation>
        <location evidence="1">Chromosome</location>
    </subcellularLocation>
</comment>
<dbReference type="InterPro" id="IPR023780">
    <property type="entry name" value="Chromo_domain"/>
</dbReference>
<dbReference type="SMART" id="SM00317">
    <property type="entry name" value="SET"/>
    <property type="match status" value="1"/>
</dbReference>
<dbReference type="GeneID" id="87926322"/>
<evidence type="ECO:0000259" key="10">
    <source>
        <dbReference type="PROSITE" id="PS50013"/>
    </source>
</evidence>
<evidence type="ECO:0000259" key="11">
    <source>
        <dbReference type="PROSITE" id="PS50280"/>
    </source>
</evidence>
<evidence type="ECO:0000256" key="2">
    <source>
        <dbReference type="ARBA" id="ARBA00011353"/>
    </source>
</evidence>
<proteinExistence type="predicted"/>
<keyword evidence="4" id="KW-0489">Methyltransferase</keyword>
<name>A0ABR0H8G7_9PEZI</name>
<dbReference type="InterPro" id="IPR046341">
    <property type="entry name" value="SET_dom_sf"/>
</dbReference>
<evidence type="ECO:0000256" key="1">
    <source>
        <dbReference type="ARBA" id="ARBA00004286"/>
    </source>
</evidence>
<comment type="subunit">
    <text evidence="2">Component of the NuA4 histone acetyltransferase complex.</text>
</comment>
<keyword evidence="5" id="KW-0808">Transferase</keyword>
<feature type="compositionally biased region" description="Basic and acidic residues" evidence="9">
    <location>
        <begin position="361"/>
        <end position="377"/>
    </location>
</feature>
<keyword evidence="3" id="KW-0158">Chromosome</keyword>
<evidence type="ECO:0000256" key="3">
    <source>
        <dbReference type="ARBA" id="ARBA00022454"/>
    </source>
</evidence>
<feature type="region of interest" description="Disordered" evidence="9">
    <location>
        <begin position="1"/>
        <end position="28"/>
    </location>
</feature>
<dbReference type="Gene3D" id="2.170.270.10">
    <property type="entry name" value="SET domain"/>
    <property type="match status" value="1"/>
</dbReference>
<dbReference type="PROSITE" id="PS50013">
    <property type="entry name" value="CHROMO_2"/>
    <property type="match status" value="1"/>
</dbReference>
<keyword evidence="7" id="KW-0479">Metal-binding</keyword>
<evidence type="ECO:0000313" key="12">
    <source>
        <dbReference type="EMBL" id="KAK4664176.1"/>
    </source>
</evidence>
<dbReference type="SMART" id="SM00298">
    <property type="entry name" value="CHROMO"/>
    <property type="match status" value="1"/>
</dbReference>
<gene>
    <name evidence="12" type="ORF">QC763_0083200</name>
</gene>
<evidence type="ECO:0000256" key="9">
    <source>
        <dbReference type="SAM" id="MobiDB-lite"/>
    </source>
</evidence>
<dbReference type="InterPro" id="IPR000953">
    <property type="entry name" value="Chromo/chromo_shadow_dom"/>
</dbReference>
<protein>
    <recommendedName>
        <fullName evidence="14">Histone-lysine N-methyltransferase</fullName>
    </recommendedName>
</protein>
<keyword evidence="8" id="KW-0862">Zinc</keyword>
<evidence type="ECO:0000256" key="4">
    <source>
        <dbReference type="ARBA" id="ARBA00022603"/>
    </source>
</evidence>
<feature type="domain" description="SET" evidence="11">
    <location>
        <begin position="178"/>
        <end position="293"/>
    </location>
</feature>
<feature type="domain" description="Chromo" evidence="10">
    <location>
        <begin position="516"/>
        <end position="578"/>
    </location>
</feature>
<evidence type="ECO:0008006" key="14">
    <source>
        <dbReference type="Google" id="ProtNLM"/>
    </source>
</evidence>
<feature type="compositionally biased region" description="Polar residues" evidence="9">
    <location>
        <begin position="15"/>
        <end position="28"/>
    </location>
</feature>
<sequence>MPRNNNSDDDEVYQPPTNTSGPADTSPRQTRAIREAAMLRAGFINNNMSEEDYQFMLSLMPIGFHSDPTKFPKLFQITSQDYQYTSPLEDREVYEIRDYLVKYTDFDLRVPTLATRIRRANADYLSDGISRLMSPFGEHYYAFTCLVCHSWYRPDSEECNQYTCYVPFRDQLAEWAKDHIAIRMTPDRGYGAFMKPGRDVEQDEIIGIYYGMICKHDSEHVPNSAYVYEMDDHIGEYPYNIDAGMYGNWTRFINHHCRPNIACSPETIGGIRVLVFKALRPIEEGNEIYVNYGRSYFDKFKMQCRCNLYPIAHKAEGHADTATNKPRTRARPALPLDQKRELPLDSDSDSPLSSPPSILERPVRPDPVRPDPGRPDPFRPSPLRPGATSRSGPRHRRTRGKLATYSQASLSKVSSGIRKRQRIDRQASRSYVSGVQEALEQQELIEIVGDDVYSSDSTLSSPTDTDEEMEDVLGYSLGNLGNRPKVHAEPYRAGGQALPDVDQVPREAAPVEAEDYQVEKVMDSTLMGDEVKYLVKWEGWPQRRHWTWEPFEHFYSDGAKAAIRTFHAQQPGKPKDSRVEA</sequence>
<accession>A0ABR0H8G7</accession>
<dbReference type="PROSITE" id="PS50280">
    <property type="entry name" value="SET"/>
    <property type="match status" value="1"/>
</dbReference>
<dbReference type="InterPro" id="IPR016197">
    <property type="entry name" value="Chromo-like_dom_sf"/>
</dbReference>
<dbReference type="SUPFAM" id="SSF54160">
    <property type="entry name" value="Chromo domain-like"/>
    <property type="match status" value="1"/>
</dbReference>
<dbReference type="Pfam" id="PF00385">
    <property type="entry name" value="Chromo"/>
    <property type="match status" value="1"/>
</dbReference>
<dbReference type="EMBL" id="JAFFHB010000007">
    <property type="protein sequence ID" value="KAK4664176.1"/>
    <property type="molecule type" value="Genomic_DNA"/>
</dbReference>
<keyword evidence="13" id="KW-1185">Reference proteome</keyword>
<dbReference type="CDD" id="cd00024">
    <property type="entry name" value="CD_CSD"/>
    <property type="match status" value="1"/>
</dbReference>